<feature type="region of interest" description="Disordered" evidence="1">
    <location>
        <begin position="151"/>
        <end position="188"/>
    </location>
</feature>
<protein>
    <recommendedName>
        <fullName evidence="2">DUF7774 domain-containing protein</fullName>
    </recommendedName>
</protein>
<feature type="domain" description="DUF7774" evidence="2">
    <location>
        <begin position="272"/>
        <end position="318"/>
    </location>
</feature>
<dbReference type="AlphaFoldDB" id="A0A0D8XL83"/>
<dbReference type="PANTHER" id="PTHR38630">
    <property type="entry name" value="PROTEIN CBG12780"/>
    <property type="match status" value="1"/>
</dbReference>
<evidence type="ECO:0000256" key="1">
    <source>
        <dbReference type="SAM" id="MobiDB-lite"/>
    </source>
</evidence>
<dbReference type="STRING" id="29172.A0A0D8XL83"/>
<proteinExistence type="predicted"/>
<dbReference type="EMBL" id="KN716416">
    <property type="protein sequence ID" value="KJH45290.1"/>
    <property type="molecule type" value="Genomic_DNA"/>
</dbReference>
<feature type="compositionally biased region" description="Acidic residues" evidence="1">
    <location>
        <begin position="170"/>
        <end position="183"/>
    </location>
</feature>
<dbReference type="PANTHER" id="PTHR38630:SF1">
    <property type="entry name" value="DEK_C DOMAIN-CONTAINING PROTEIN-RELATED"/>
    <property type="match status" value="1"/>
</dbReference>
<gene>
    <name evidence="3" type="ORF">DICVIV_08666</name>
</gene>
<dbReference type="Proteomes" id="UP000053766">
    <property type="component" value="Unassembled WGS sequence"/>
</dbReference>
<reference evidence="3 4" key="1">
    <citation type="submission" date="2013-11" db="EMBL/GenBank/DDBJ databases">
        <title>Draft genome of the bovine lungworm Dictyocaulus viviparus.</title>
        <authorList>
            <person name="Mitreva M."/>
        </authorList>
    </citation>
    <scope>NUCLEOTIDE SEQUENCE [LARGE SCALE GENOMIC DNA]</scope>
    <source>
        <strain evidence="3 4">HannoverDv2000</strain>
    </source>
</reference>
<accession>A0A0D8XL83</accession>
<dbReference type="OrthoDB" id="5876090at2759"/>
<dbReference type="InterPro" id="IPR056676">
    <property type="entry name" value="DUF7774"/>
</dbReference>
<name>A0A0D8XL83_DICVI</name>
<evidence type="ECO:0000259" key="2">
    <source>
        <dbReference type="Pfam" id="PF24983"/>
    </source>
</evidence>
<sequence>MSYFSQLRNFMSHDPRQSRKLREMFRLFQRQRRDDDCDEKVEEKAVRPRRISSNSASESRARAYRRKSATWLTEPTTAVTVDDTDASNPTGKSASEMKRELIRMKYGLQEKDQEFYRKNKDEEMEEFENVNAVARPAATKMRTAKLKWKKKDADVSLPNDKGTQKCPSESSDDFGDDGIEAESQDNARVAEIKRRAGVNKTASSEQNESASELKVLLIRIEELEMVNRKLVLQMKRMKNLLYDREKKIEELSSLVSFLQKSGTEEQENKPTGEQEAIAIRGLEIMKRNQLLEHSVRNTERTILSKFFEASDSKPTQSVRKREYVYPLKFNAYKAIDHGELALLLNLQVRFSRKREYVYPLKFNAYKAIDHGELALLLNLQIVMLIDKALSYAIEVILMRPDRFDDFVDNELRTFLLDTQKAKRILLDVMLLHPEYVPRAWSGDVMVKRQREARQNVMDKQNHAASRAAADLMRTQEYATSLDDDRNDAKTCKQATPSALANVRVRGSSTAPSAKVVTCEKDELKVKPRSKESKSANIKNANTSADRKGDNAAMNANASTKSQFGSTYIPTIGIPSQS</sequence>
<feature type="compositionally biased region" description="Polar residues" evidence="1">
    <location>
        <begin position="534"/>
        <end position="543"/>
    </location>
</feature>
<evidence type="ECO:0000313" key="3">
    <source>
        <dbReference type="EMBL" id="KJH45290.1"/>
    </source>
</evidence>
<feature type="compositionally biased region" description="Basic and acidic residues" evidence="1">
    <location>
        <begin position="32"/>
        <end position="46"/>
    </location>
</feature>
<feature type="region of interest" description="Disordered" evidence="1">
    <location>
        <begin position="32"/>
        <end position="62"/>
    </location>
</feature>
<organism evidence="3 4">
    <name type="scientific">Dictyocaulus viviparus</name>
    <name type="common">Bovine lungworm</name>
    <dbReference type="NCBI Taxonomy" id="29172"/>
    <lineage>
        <taxon>Eukaryota</taxon>
        <taxon>Metazoa</taxon>
        <taxon>Ecdysozoa</taxon>
        <taxon>Nematoda</taxon>
        <taxon>Chromadorea</taxon>
        <taxon>Rhabditida</taxon>
        <taxon>Rhabditina</taxon>
        <taxon>Rhabditomorpha</taxon>
        <taxon>Strongyloidea</taxon>
        <taxon>Metastrongylidae</taxon>
        <taxon>Dictyocaulus</taxon>
    </lineage>
</organism>
<keyword evidence="4" id="KW-1185">Reference proteome</keyword>
<feature type="compositionally biased region" description="Polar residues" evidence="1">
    <location>
        <begin position="553"/>
        <end position="577"/>
    </location>
</feature>
<evidence type="ECO:0000313" key="4">
    <source>
        <dbReference type="Proteomes" id="UP000053766"/>
    </source>
</evidence>
<feature type="region of interest" description="Disordered" evidence="1">
    <location>
        <begin position="521"/>
        <end position="577"/>
    </location>
</feature>
<reference evidence="4" key="2">
    <citation type="journal article" date="2016" name="Sci. Rep.">
        <title>Dictyocaulus viviparus genome, variome and transcriptome elucidate lungworm biology and support future intervention.</title>
        <authorList>
            <person name="McNulty S.N."/>
            <person name="Strube C."/>
            <person name="Rosa B.A."/>
            <person name="Martin J.C."/>
            <person name="Tyagi R."/>
            <person name="Choi Y.J."/>
            <person name="Wang Q."/>
            <person name="Hallsworth Pepin K."/>
            <person name="Zhang X."/>
            <person name="Ozersky P."/>
            <person name="Wilson R.K."/>
            <person name="Sternberg P.W."/>
            <person name="Gasser R.B."/>
            <person name="Mitreva M."/>
        </authorList>
    </citation>
    <scope>NUCLEOTIDE SEQUENCE [LARGE SCALE GENOMIC DNA]</scope>
    <source>
        <strain evidence="4">HannoverDv2000</strain>
    </source>
</reference>
<feature type="domain" description="DUF7774" evidence="2">
    <location>
        <begin position="379"/>
        <end position="429"/>
    </location>
</feature>
<feature type="compositionally biased region" description="Basic and acidic residues" evidence="1">
    <location>
        <begin position="521"/>
        <end position="533"/>
    </location>
</feature>
<dbReference type="Pfam" id="PF24983">
    <property type="entry name" value="DUF7774"/>
    <property type="match status" value="2"/>
</dbReference>